<comment type="caution">
    <text evidence="1">The sequence shown here is derived from an EMBL/GenBank/DDBJ whole genome shotgun (WGS) entry which is preliminary data.</text>
</comment>
<sequence>MEFKYRNNEWIATIIEGKIKGKAERGRPRTSPFIKQIIDDIGKTNYKDLKVAVMDRDKWRAIKQS</sequence>
<evidence type="ECO:0000313" key="1">
    <source>
        <dbReference type="EMBL" id="KAF0771040.1"/>
    </source>
</evidence>
<accession>A0A6G0ZII7</accession>
<evidence type="ECO:0008006" key="3">
    <source>
        <dbReference type="Google" id="ProtNLM"/>
    </source>
</evidence>
<dbReference type="AlphaFoldDB" id="A0A6G0ZII7"/>
<dbReference type="OrthoDB" id="8196546at2759"/>
<gene>
    <name evidence="1" type="ORF">FWK35_00017734</name>
</gene>
<dbReference type="Proteomes" id="UP000478052">
    <property type="component" value="Unassembled WGS sequence"/>
</dbReference>
<dbReference type="EMBL" id="VUJU01000347">
    <property type="protein sequence ID" value="KAF0771040.1"/>
    <property type="molecule type" value="Genomic_DNA"/>
</dbReference>
<name>A0A6G0ZII7_APHCR</name>
<protein>
    <recommendedName>
        <fullName evidence="3">Craniofacial development protein 2-like</fullName>
    </recommendedName>
</protein>
<organism evidence="1 2">
    <name type="scientific">Aphis craccivora</name>
    <name type="common">Cowpea aphid</name>
    <dbReference type="NCBI Taxonomy" id="307492"/>
    <lineage>
        <taxon>Eukaryota</taxon>
        <taxon>Metazoa</taxon>
        <taxon>Ecdysozoa</taxon>
        <taxon>Arthropoda</taxon>
        <taxon>Hexapoda</taxon>
        <taxon>Insecta</taxon>
        <taxon>Pterygota</taxon>
        <taxon>Neoptera</taxon>
        <taxon>Paraneoptera</taxon>
        <taxon>Hemiptera</taxon>
        <taxon>Sternorrhyncha</taxon>
        <taxon>Aphidomorpha</taxon>
        <taxon>Aphidoidea</taxon>
        <taxon>Aphididae</taxon>
        <taxon>Aphidini</taxon>
        <taxon>Aphis</taxon>
        <taxon>Aphis</taxon>
    </lineage>
</organism>
<proteinExistence type="predicted"/>
<reference evidence="1 2" key="1">
    <citation type="submission" date="2019-08" db="EMBL/GenBank/DDBJ databases">
        <title>Whole genome of Aphis craccivora.</title>
        <authorList>
            <person name="Voronova N.V."/>
            <person name="Shulinski R.S."/>
            <person name="Bandarenka Y.V."/>
            <person name="Zhorov D.G."/>
            <person name="Warner D."/>
        </authorList>
    </citation>
    <scope>NUCLEOTIDE SEQUENCE [LARGE SCALE GENOMIC DNA]</scope>
    <source>
        <strain evidence="1">180601</strain>
        <tissue evidence="1">Whole Body</tissue>
    </source>
</reference>
<keyword evidence="2" id="KW-1185">Reference proteome</keyword>
<evidence type="ECO:0000313" key="2">
    <source>
        <dbReference type="Proteomes" id="UP000478052"/>
    </source>
</evidence>